<keyword evidence="3" id="KW-0804">Transcription</keyword>
<dbReference type="Pfam" id="PF13377">
    <property type="entry name" value="Peripla_BP_3"/>
    <property type="match status" value="1"/>
</dbReference>
<keyword evidence="1" id="KW-0805">Transcription regulation</keyword>
<organism evidence="5">
    <name type="scientific">Candidatus Caldatribacterium saccharofermentans</name>
    <dbReference type="NCBI Taxonomy" id="1454753"/>
    <lineage>
        <taxon>Bacteria</taxon>
        <taxon>Pseudomonadati</taxon>
        <taxon>Atribacterota</taxon>
        <taxon>Atribacteria</taxon>
        <taxon>Atribacterales</taxon>
        <taxon>Candidatus Caldatribacteriaceae</taxon>
        <taxon>Candidatus Caldatribacterium</taxon>
    </lineage>
</organism>
<dbReference type="PANTHER" id="PTHR30146:SF109">
    <property type="entry name" value="HTH-TYPE TRANSCRIPTIONAL REGULATOR GALS"/>
    <property type="match status" value="1"/>
</dbReference>
<comment type="caution">
    <text evidence="5">The sequence shown here is derived from an EMBL/GenBank/DDBJ whole genome shotgun (WGS) entry which is preliminary data.</text>
</comment>
<dbReference type="CDD" id="cd06267">
    <property type="entry name" value="PBP1_LacI_sugar_binding-like"/>
    <property type="match status" value="1"/>
</dbReference>
<accession>A0A7V4TID4</accession>
<keyword evidence="2" id="KW-0238">DNA-binding</keyword>
<dbReference type="InterPro" id="IPR010982">
    <property type="entry name" value="Lambda_DNA-bd_dom_sf"/>
</dbReference>
<dbReference type="AlphaFoldDB" id="A0A7V4TID4"/>
<dbReference type="EMBL" id="DTIY01000085">
    <property type="protein sequence ID" value="HGY40302.1"/>
    <property type="molecule type" value="Genomic_DNA"/>
</dbReference>
<evidence type="ECO:0000256" key="1">
    <source>
        <dbReference type="ARBA" id="ARBA00023015"/>
    </source>
</evidence>
<evidence type="ECO:0000313" key="5">
    <source>
        <dbReference type="EMBL" id="HGY40302.1"/>
    </source>
</evidence>
<dbReference type="PROSITE" id="PS50932">
    <property type="entry name" value="HTH_LACI_2"/>
    <property type="match status" value="1"/>
</dbReference>
<evidence type="ECO:0000259" key="4">
    <source>
        <dbReference type="PROSITE" id="PS50932"/>
    </source>
</evidence>
<name>A0A7V4TID4_9BACT</name>
<dbReference type="PROSITE" id="PS00356">
    <property type="entry name" value="HTH_LACI_1"/>
    <property type="match status" value="1"/>
</dbReference>
<dbReference type="Gene3D" id="3.40.50.2300">
    <property type="match status" value="2"/>
</dbReference>
<dbReference type="SUPFAM" id="SSF47413">
    <property type="entry name" value="lambda repressor-like DNA-binding domains"/>
    <property type="match status" value="1"/>
</dbReference>
<feature type="domain" description="HTH lacI-type" evidence="4">
    <location>
        <begin position="72"/>
        <end position="114"/>
    </location>
</feature>
<dbReference type="GO" id="GO:0003700">
    <property type="term" value="F:DNA-binding transcription factor activity"/>
    <property type="evidence" value="ECO:0007669"/>
    <property type="project" value="TreeGrafter"/>
</dbReference>
<gene>
    <name evidence="5" type="ORF">ENW11_10930</name>
</gene>
<dbReference type="InterPro" id="IPR000843">
    <property type="entry name" value="HTH_LacI"/>
</dbReference>
<dbReference type="SUPFAM" id="SSF53822">
    <property type="entry name" value="Periplasmic binding protein-like I"/>
    <property type="match status" value="1"/>
</dbReference>
<dbReference type="GO" id="GO:0000976">
    <property type="term" value="F:transcription cis-regulatory region binding"/>
    <property type="evidence" value="ECO:0007669"/>
    <property type="project" value="TreeGrafter"/>
</dbReference>
<evidence type="ECO:0000256" key="3">
    <source>
        <dbReference type="ARBA" id="ARBA00023163"/>
    </source>
</evidence>
<dbReference type="Pfam" id="PF00356">
    <property type="entry name" value="LacI"/>
    <property type="match status" value="1"/>
</dbReference>
<dbReference type="SMART" id="SM00354">
    <property type="entry name" value="HTH_LACI"/>
    <property type="match status" value="1"/>
</dbReference>
<sequence length="394" mass="43341">MPCGTSLLVFPPSLASGWTSSFSLPGFLGRSSLPSASSGGSKSAFNVSGKFSKKSLLLCKNFDIILPVFNVARLKDIAERAGVSIATVSRFLSGKGSVSPAAEERIWQAMESLGLDARHIPRKKNGLKAIGVIIPDIENPFFSSMVKSLELLLFRYGFFLLLCNTENDAGLEEQFIHYLSRSGVKGIFLVPASSAGRVKPLHSSTPIVLLDRNVQNANLPLVTTNHYQGARIAISYLLQKGKRRIAFVGGRRDVNVYEERFRGYQDGLSESGFTVDPDLVIEGDFSFHGGYHAVDVLFERGCSFDGVFAANDLVALGVIERCKERGIRVPEEVAVVGFDDIWLSRLSHPRLTTVRQPVYELCREAMVVLLESLNRGVRSELRLLEPQLVIRESC</sequence>
<dbReference type="Gene3D" id="1.10.260.40">
    <property type="entry name" value="lambda repressor-like DNA-binding domains"/>
    <property type="match status" value="1"/>
</dbReference>
<dbReference type="InterPro" id="IPR028082">
    <property type="entry name" value="Peripla_BP_I"/>
</dbReference>
<dbReference type="CDD" id="cd01392">
    <property type="entry name" value="HTH_LacI"/>
    <property type="match status" value="1"/>
</dbReference>
<proteinExistence type="predicted"/>
<dbReference type="PANTHER" id="PTHR30146">
    <property type="entry name" value="LACI-RELATED TRANSCRIPTIONAL REPRESSOR"/>
    <property type="match status" value="1"/>
</dbReference>
<dbReference type="InterPro" id="IPR046335">
    <property type="entry name" value="LacI/GalR-like_sensor"/>
</dbReference>
<reference evidence="5" key="1">
    <citation type="journal article" date="2020" name="mSystems">
        <title>Genome- and Community-Level Interaction Insights into Carbon Utilization and Element Cycling Functions of Hydrothermarchaeota in Hydrothermal Sediment.</title>
        <authorList>
            <person name="Zhou Z."/>
            <person name="Liu Y."/>
            <person name="Xu W."/>
            <person name="Pan J."/>
            <person name="Luo Z.H."/>
            <person name="Li M."/>
        </authorList>
    </citation>
    <scope>NUCLEOTIDE SEQUENCE [LARGE SCALE GENOMIC DNA]</scope>
    <source>
        <strain evidence="5">SpSt-82</strain>
    </source>
</reference>
<protein>
    <submittedName>
        <fullName evidence="5">LacI family transcriptional regulator</fullName>
    </submittedName>
</protein>
<evidence type="ECO:0000256" key="2">
    <source>
        <dbReference type="ARBA" id="ARBA00023125"/>
    </source>
</evidence>